<name>A0A165PQA6_9AGAM</name>
<evidence type="ECO:0000313" key="1">
    <source>
        <dbReference type="EMBL" id="KZT19618.1"/>
    </source>
</evidence>
<dbReference type="EMBL" id="KV425636">
    <property type="protein sequence ID" value="KZT19618.1"/>
    <property type="molecule type" value="Genomic_DNA"/>
</dbReference>
<organism evidence="2 3">
    <name type="scientific">Neolentinus lepideus HHB14362 ss-1</name>
    <dbReference type="NCBI Taxonomy" id="1314782"/>
    <lineage>
        <taxon>Eukaryota</taxon>
        <taxon>Fungi</taxon>
        <taxon>Dikarya</taxon>
        <taxon>Basidiomycota</taxon>
        <taxon>Agaricomycotina</taxon>
        <taxon>Agaricomycetes</taxon>
        <taxon>Gloeophyllales</taxon>
        <taxon>Gloeophyllaceae</taxon>
        <taxon>Neolentinus</taxon>
    </lineage>
</organism>
<proteinExistence type="predicted"/>
<dbReference type="EMBL" id="KV425607">
    <property type="protein sequence ID" value="KZT21350.1"/>
    <property type="molecule type" value="Genomic_DNA"/>
</dbReference>
<gene>
    <name evidence="2" type="ORF">NEOLEDRAFT_1073576</name>
    <name evidence="1" type="ORF">NEOLEDRAFT_1077455</name>
</gene>
<accession>A0A165PQA6</accession>
<sequence>FYLTGIIYHGDYHFTCRYIDKNGDIWFNDGIETGRQCTKDGNIHTTTLEDLMSCRGKSIGTVIYAQKI</sequence>
<feature type="non-terminal residue" evidence="2">
    <location>
        <position position="1"/>
    </location>
</feature>
<evidence type="ECO:0000313" key="2">
    <source>
        <dbReference type="EMBL" id="KZT21350.1"/>
    </source>
</evidence>
<keyword evidence="3" id="KW-1185">Reference proteome</keyword>
<dbReference type="OrthoDB" id="2629491at2759"/>
<reference evidence="2 3" key="1">
    <citation type="journal article" date="2016" name="Mol. Biol. Evol.">
        <title>Comparative Genomics of Early-Diverging Mushroom-Forming Fungi Provides Insights into the Origins of Lignocellulose Decay Capabilities.</title>
        <authorList>
            <person name="Nagy L.G."/>
            <person name="Riley R."/>
            <person name="Tritt A."/>
            <person name="Adam C."/>
            <person name="Daum C."/>
            <person name="Floudas D."/>
            <person name="Sun H."/>
            <person name="Yadav J.S."/>
            <person name="Pangilinan J."/>
            <person name="Larsson K.H."/>
            <person name="Matsuura K."/>
            <person name="Barry K."/>
            <person name="Labutti K."/>
            <person name="Kuo R."/>
            <person name="Ohm R.A."/>
            <person name="Bhattacharya S.S."/>
            <person name="Shirouzu T."/>
            <person name="Yoshinaga Y."/>
            <person name="Martin F.M."/>
            <person name="Grigoriev I.V."/>
            <person name="Hibbett D.S."/>
        </authorList>
    </citation>
    <scope>NUCLEOTIDE SEQUENCE [LARGE SCALE GENOMIC DNA]</scope>
    <source>
        <strain evidence="2 3">HHB14362 ss-1</strain>
    </source>
</reference>
<evidence type="ECO:0000313" key="3">
    <source>
        <dbReference type="Proteomes" id="UP000076761"/>
    </source>
</evidence>
<dbReference type="AlphaFoldDB" id="A0A165PQA6"/>
<dbReference type="Proteomes" id="UP000076761">
    <property type="component" value="Unassembled WGS sequence"/>
</dbReference>
<protein>
    <submittedName>
        <fullName evidence="2">Uncharacterized protein</fullName>
    </submittedName>
</protein>